<dbReference type="RefSeq" id="WP_290194013.1">
    <property type="nucleotide sequence ID" value="NZ_CP047654.1"/>
</dbReference>
<sequence>MTIRSDFQSDVDQFIATLTEFATGSYLQEGETEFWEAPFDAKALPELKSILEKMLDALELLPDDPDGEALATVVNASVDRLRAFNSRHEDAILEPEEWEEIQELIVAAAGATGADDEALAELPSFDD</sequence>
<evidence type="ECO:0000313" key="2">
    <source>
        <dbReference type="Proteomes" id="UP001180840"/>
    </source>
</evidence>
<dbReference type="Proteomes" id="UP001180840">
    <property type="component" value="Unassembled WGS sequence"/>
</dbReference>
<proteinExistence type="predicted"/>
<organism evidence="1 2">
    <name type="scientific">Corynebacterium guangdongense</name>
    <dbReference type="NCBI Taxonomy" id="1783348"/>
    <lineage>
        <taxon>Bacteria</taxon>
        <taxon>Bacillati</taxon>
        <taxon>Actinomycetota</taxon>
        <taxon>Actinomycetes</taxon>
        <taxon>Mycobacteriales</taxon>
        <taxon>Corynebacteriaceae</taxon>
        <taxon>Corynebacterium</taxon>
    </lineage>
</organism>
<accession>A0ABU1ZWR6</accession>
<comment type="caution">
    <text evidence="1">The sequence shown here is derived from an EMBL/GenBank/DDBJ whole genome shotgun (WGS) entry which is preliminary data.</text>
</comment>
<name>A0ABU1ZWR6_9CORY</name>
<evidence type="ECO:0008006" key="3">
    <source>
        <dbReference type="Google" id="ProtNLM"/>
    </source>
</evidence>
<protein>
    <recommendedName>
        <fullName evidence="3">YtpA</fullName>
    </recommendedName>
</protein>
<evidence type="ECO:0000313" key="1">
    <source>
        <dbReference type="EMBL" id="MDR7329351.1"/>
    </source>
</evidence>
<reference evidence="1" key="1">
    <citation type="submission" date="2023-07" db="EMBL/GenBank/DDBJ databases">
        <title>Sequencing the genomes of 1000 actinobacteria strains.</title>
        <authorList>
            <person name="Klenk H.-P."/>
        </authorList>
    </citation>
    <scope>NUCLEOTIDE SEQUENCE</scope>
    <source>
        <strain evidence="1">DSM 107476</strain>
    </source>
</reference>
<keyword evidence="2" id="KW-1185">Reference proteome</keyword>
<gene>
    <name evidence="1" type="ORF">J2S39_001027</name>
</gene>
<dbReference type="EMBL" id="JAVDXZ010000001">
    <property type="protein sequence ID" value="MDR7329351.1"/>
    <property type="molecule type" value="Genomic_DNA"/>
</dbReference>